<sequence length="191" mass="21101">MKKSVAIILSILIATISIALLSSGCQVKTETERKTEQRDTQPVGETKVLGEKIKKKVKVYFANPEKQDKAAMQSDPETAAGQQMAFPLERAIDTTTTTIKEDTISALLKDVSDKEKKDGYINEIHNISLDSLSVKDGIATVKFSGKDFLLEGDMSGPRVRAQIEKTLQQFSDVDTVDIYINDDAKFDDLRG</sequence>
<dbReference type="PROSITE" id="PS51257">
    <property type="entry name" value="PROKAR_LIPOPROTEIN"/>
    <property type="match status" value="1"/>
</dbReference>
<gene>
    <name evidence="2" type="ORF">LCGC14_1268680</name>
</gene>
<reference evidence="2" key="1">
    <citation type="journal article" date="2015" name="Nature">
        <title>Complex archaea that bridge the gap between prokaryotes and eukaryotes.</title>
        <authorList>
            <person name="Spang A."/>
            <person name="Saw J.H."/>
            <person name="Jorgensen S.L."/>
            <person name="Zaremba-Niedzwiedzka K."/>
            <person name="Martijn J."/>
            <person name="Lind A.E."/>
            <person name="van Eijk R."/>
            <person name="Schleper C."/>
            <person name="Guy L."/>
            <person name="Ettema T.J."/>
        </authorList>
    </citation>
    <scope>NUCLEOTIDE SEQUENCE</scope>
</reference>
<protein>
    <recommendedName>
        <fullName evidence="1">GerMN domain-containing protein</fullName>
    </recommendedName>
</protein>
<organism evidence="2">
    <name type="scientific">marine sediment metagenome</name>
    <dbReference type="NCBI Taxonomy" id="412755"/>
    <lineage>
        <taxon>unclassified sequences</taxon>
        <taxon>metagenomes</taxon>
        <taxon>ecological metagenomes</taxon>
    </lineage>
</organism>
<evidence type="ECO:0000259" key="1">
    <source>
        <dbReference type="Pfam" id="PF10646"/>
    </source>
</evidence>
<comment type="caution">
    <text evidence="2">The sequence shown here is derived from an EMBL/GenBank/DDBJ whole genome shotgun (WGS) entry which is preliminary data.</text>
</comment>
<name>A0A0F9L0K5_9ZZZZ</name>
<dbReference type="InterPro" id="IPR019606">
    <property type="entry name" value="GerMN"/>
</dbReference>
<proteinExistence type="predicted"/>
<dbReference type="EMBL" id="LAZR01007098">
    <property type="protein sequence ID" value="KKM87463.1"/>
    <property type="molecule type" value="Genomic_DNA"/>
</dbReference>
<dbReference type="Pfam" id="PF10646">
    <property type="entry name" value="Germane"/>
    <property type="match status" value="1"/>
</dbReference>
<feature type="domain" description="GerMN" evidence="1">
    <location>
        <begin position="58"/>
        <end position="182"/>
    </location>
</feature>
<dbReference type="AlphaFoldDB" id="A0A0F9L0K5"/>
<evidence type="ECO:0000313" key="2">
    <source>
        <dbReference type="EMBL" id="KKM87463.1"/>
    </source>
</evidence>
<accession>A0A0F9L0K5</accession>